<evidence type="ECO:0000313" key="4">
    <source>
        <dbReference type="Proteomes" id="UP001497453"/>
    </source>
</evidence>
<feature type="domain" description="Nuclear pore complex protein NUP96 C-terminal" evidence="2">
    <location>
        <begin position="349"/>
        <end position="667"/>
    </location>
</feature>
<sequence length="847" mass="94190">MARFRAPSVDSEDDDQMSSSEQQQSEGSEYVPSHHEDEEYVSEEYEETSEEDEDTSVTPPPVDEKRVDASVIPWAREIGVEPQRMHVMQSTLFRLPEEAAAFKEVSQLPARRRLLQQPNLSRKHSRDSEGDGLRAESRPRASFAANVEPQPFKPTRKYARVDSSASAVRGNESLLVDAGLAMGRSFRVGWGPGGKIVHVGALCGVSSKSKSSANSSVVHITTVPVFSTSEKEASERASRLLSCNLQHSPIEHDADGVPCANPSKDLSFSSFASLFPSNDRSFEANLFRLGQALFDHLELSVPDALGADIRAKIAIMRRRRAFSDCLQSAVASSVDSDVRGRAAEDWAATVYAFLTGNQLDKACDAAIDAGNVKLATLLSQVPGDQEFREDLRMQLALWQEQRIDAHIDVNVRRIYALLAGVVDILEGSKGTGPERCPDLSLAADLDWKRAFGLHLWFGQRMDTPIADAFTSYCRASEDTSTNTSQPIPWYRESSASDESEFLWKLPQDSHPPDALFSLIRLFSEPSCSLSDILTPLSFSSSPVDYRLPWHLYIVLSRCLRVRDFADRGEPVVDSLPNDETDNEPRVEGHSPSADLLANSYAHQLEKVGLIQEAVFVLLHIEGSAGRRRAIKDLLSRSASRLDDYMTRGLVGSLKIPLTWVNEAKATYALSEGAVYRAYELYLSAEMYNAAHNIAVLELAPDAVIREDLELLTNLFQKFVGQPVDDWNLRGKLFLDYVHAMTRLPKLREHIIQIDAVPDASQATELEELSRSVPKLISLLPDVLPDHNNLRYKAALSEMITGLTLQLDQVRPLAIQSQLRAPLTTEATRLRHIHATAYERFLRTIQVA</sequence>
<dbReference type="Proteomes" id="UP001497453">
    <property type="component" value="Chromosome 11"/>
</dbReference>
<reference evidence="4" key="1">
    <citation type="submission" date="2024-04" db="EMBL/GenBank/DDBJ databases">
        <authorList>
            <person name="Shaw F."/>
            <person name="Minotto A."/>
        </authorList>
    </citation>
    <scope>NUCLEOTIDE SEQUENCE [LARGE SCALE GENOMIC DNA]</scope>
</reference>
<dbReference type="InterPro" id="IPR021967">
    <property type="entry name" value="Nup98_C"/>
</dbReference>
<dbReference type="EMBL" id="OZ037954">
    <property type="protein sequence ID" value="CAL1699286.1"/>
    <property type="molecule type" value="Genomic_DNA"/>
</dbReference>
<dbReference type="Pfam" id="PF12110">
    <property type="entry name" value="Nup96"/>
    <property type="match status" value="1"/>
</dbReference>
<feature type="compositionally biased region" description="Low complexity" evidence="1">
    <location>
        <begin position="17"/>
        <end position="29"/>
    </location>
</feature>
<gene>
    <name evidence="3" type="ORF">GFSPODELE1_LOCUS2592</name>
</gene>
<feature type="region of interest" description="Disordered" evidence="1">
    <location>
        <begin position="1"/>
        <end position="68"/>
    </location>
</feature>
<evidence type="ECO:0000313" key="3">
    <source>
        <dbReference type="EMBL" id="CAL1699286.1"/>
    </source>
</evidence>
<accession>A0ABP1CUC3</accession>
<organism evidence="3 4">
    <name type="scientific">Somion occarium</name>
    <dbReference type="NCBI Taxonomy" id="3059160"/>
    <lineage>
        <taxon>Eukaryota</taxon>
        <taxon>Fungi</taxon>
        <taxon>Dikarya</taxon>
        <taxon>Basidiomycota</taxon>
        <taxon>Agaricomycotina</taxon>
        <taxon>Agaricomycetes</taxon>
        <taxon>Polyporales</taxon>
        <taxon>Cerrenaceae</taxon>
        <taxon>Somion</taxon>
    </lineage>
</organism>
<feature type="compositionally biased region" description="Acidic residues" evidence="1">
    <location>
        <begin position="38"/>
        <end position="55"/>
    </location>
</feature>
<proteinExistence type="predicted"/>
<dbReference type="Gene3D" id="1.25.40.690">
    <property type="match status" value="1"/>
</dbReference>
<feature type="region of interest" description="Disordered" evidence="1">
    <location>
        <begin position="570"/>
        <end position="589"/>
    </location>
</feature>
<feature type="compositionally biased region" description="Basic and acidic residues" evidence="1">
    <location>
        <begin position="126"/>
        <end position="139"/>
    </location>
</feature>
<evidence type="ECO:0000256" key="1">
    <source>
        <dbReference type="SAM" id="MobiDB-lite"/>
    </source>
</evidence>
<protein>
    <recommendedName>
        <fullName evidence="2">Nuclear pore complex protein NUP96 C-terminal domain-containing protein</fullName>
    </recommendedName>
</protein>
<keyword evidence="4" id="KW-1185">Reference proteome</keyword>
<evidence type="ECO:0000259" key="2">
    <source>
        <dbReference type="Pfam" id="PF12110"/>
    </source>
</evidence>
<name>A0ABP1CUC3_9APHY</name>
<feature type="region of interest" description="Disordered" evidence="1">
    <location>
        <begin position="113"/>
        <end position="149"/>
    </location>
</feature>